<evidence type="ECO:0000313" key="12">
    <source>
        <dbReference type="Proteomes" id="UP001208570"/>
    </source>
</evidence>
<evidence type="ECO:0008006" key="13">
    <source>
        <dbReference type="Google" id="ProtNLM"/>
    </source>
</evidence>
<dbReference type="InterPro" id="IPR013783">
    <property type="entry name" value="Ig-like_fold"/>
</dbReference>
<dbReference type="SUPFAM" id="SSF90193">
    <property type="entry name" value="Notch domain"/>
    <property type="match status" value="2"/>
</dbReference>
<keyword evidence="5" id="KW-1015">Disulfide bond</keyword>
<keyword evidence="1 8" id="KW-0812">Transmembrane</keyword>
<gene>
    <name evidence="11" type="ORF">LSH36_52g10055</name>
</gene>
<reference evidence="11" key="1">
    <citation type="journal article" date="2023" name="Mol. Biol. Evol.">
        <title>Third-Generation Sequencing Reveals the Adaptive Role of the Epigenome in Three Deep-Sea Polychaetes.</title>
        <authorList>
            <person name="Perez M."/>
            <person name="Aroh O."/>
            <person name="Sun Y."/>
            <person name="Lan Y."/>
            <person name="Juniper S.K."/>
            <person name="Young C.R."/>
            <person name="Angers B."/>
            <person name="Qian P.Y."/>
        </authorList>
    </citation>
    <scope>NUCLEOTIDE SEQUENCE</scope>
    <source>
        <strain evidence="11">P08H-3</strain>
    </source>
</reference>
<dbReference type="AlphaFoldDB" id="A0AAD9K5L9"/>
<comment type="subcellular location">
    <subcellularLocation>
        <location evidence="7">Endomembrane system</location>
        <topology evidence="7">Single-pass type I membrane protein</topology>
    </subcellularLocation>
</comment>
<evidence type="ECO:0000256" key="7">
    <source>
        <dbReference type="ARBA" id="ARBA00046288"/>
    </source>
</evidence>
<dbReference type="PRINTS" id="PR01983">
    <property type="entry name" value="NOTCH"/>
</dbReference>
<evidence type="ECO:0000256" key="3">
    <source>
        <dbReference type="ARBA" id="ARBA00022989"/>
    </source>
</evidence>
<protein>
    <recommendedName>
        <fullName evidence="13">Ig-like domain-containing protein</fullName>
    </recommendedName>
</protein>
<dbReference type="Proteomes" id="UP001208570">
    <property type="component" value="Unassembled WGS sequence"/>
</dbReference>
<evidence type="ECO:0000256" key="4">
    <source>
        <dbReference type="ARBA" id="ARBA00023136"/>
    </source>
</evidence>
<evidence type="ECO:0000313" key="11">
    <source>
        <dbReference type="EMBL" id="KAK2165334.1"/>
    </source>
</evidence>
<feature type="transmembrane region" description="Helical" evidence="8">
    <location>
        <begin position="397"/>
        <end position="424"/>
    </location>
</feature>
<dbReference type="InterPro" id="IPR000800">
    <property type="entry name" value="Notch_dom"/>
</dbReference>
<keyword evidence="4 8" id="KW-0472">Membrane</keyword>
<keyword evidence="2" id="KW-0677">Repeat</keyword>
<feature type="domain" description="Ig-like" evidence="10">
    <location>
        <begin position="43"/>
        <end position="141"/>
    </location>
</feature>
<name>A0AAD9K5L9_9ANNE</name>
<keyword evidence="3 8" id="KW-1133">Transmembrane helix</keyword>
<feature type="domain" description="LNR" evidence="9">
    <location>
        <begin position="170"/>
        <end position="214"/>
    </location>
</feature>
<dbReference type="Pfam" id="PF00066">
    <property type="entry name" value="Notch"/>
    <property type="match status" value="2"/>
</dbReference>
<proteinExistence type="predicted"/>
<dbReference type="GO" id="GO:0012505">
    <property type="term" value="C:endomembrane system"/>
    <property type="evidence" value="ECO:0007669"/>
    <property type="project" value="UniProtKB-SubCell"/>
</dbReference>
<dbReference type="Gene3D" id="2.60.40.10">
    <property type="entry name" value="Immunoglobulins"/>
    <property type="match status" value="1"/>
</dbReference>
<dbReference type="InterPro" id="IPR036179">
    <property type="entry name" value="Ig-like_dom_sf"/>
</dbReference>
<organism evidence="11 12">
    <name type="scientific">Paralvinella palmiformis</name>
    <dbReference type="NCBI Taxonomy" id="53620"/>
    <lineage>
        <taxon>Eukaryota</taxon>
        <taxon>Metazoa</taxon>
        <taxon>Spiralia</taxon>
        <taxon>Lophotrochozoa</taxon>
        <taxon>Annelida</taxon>
        <taxon>Polychaeta</taxon>
        <taxon>Sedentaria</taxon>
        <taxon>Canalipalpata</taxon>
        <taxon>Terebellida</taxon>
        <taxon>Terebelliformia</taxon>
        <taxon>Alvinellidae</taxon>
        <taxon>Paralvinella</taxon>
    </lineage>
</organism>
<evidence type="ECO:0000256" key="6">
    <source>
        <dbReference type="ARBA" id="ARBA00023180"/>
    </source>
</evidence>
<keyword evidence="12" id="KW-1185">Reference proteome</keyword>
<dbReference type="InterPro" id="IPR035993">
    <property type="entry name" value="Notch-like_dom_sf"/>
</dbReference>
<comment type="caution">
    <text evidence="11">The sequence shown here is derived from an EMBL/GenBank/DDBJ whole genome shotgun (WGS) entry which is preliminary data.</text>
</comment>
<evidence type="ECO:0000256" key="8">
    <source>
        <dbReference type="SAM" id="Phobius"/>
    </source>
</evidence>
<evidence type="ECO:0000259" key="10">
    <source>
        <dbReference type="PROSITE" id="PS50835"/>
    </source>
</evidence>
<dbReference type="SMART" id="SM00004">
    <property type="entry name" value="NL"/>
    <property type="match status" value="2"/>
</dbReference>
<dbReference type="EMBL" id="JAODUP010000052">
    <property type="protein sequence ID" value="KAK2165334.1"/>
    <property type="molecule type" value="Genomic_DNA"/>
</dbReference>
<dbReference type="Gene3D" id="4.10.470.20">
    <property type="match status" value="2"/>
</dbReference>
<dbReference type="PROSITE" id="PS50835">
    <property type="entry name" value="IG_LIKE"/>
    <property type="match status" value="1"/>
</dbReference>
<accession>A0AAD9K5L9</accession>
<sequence>MDVSNWSVATPFEDDYLWGLMRRLVYSRISFLFSGAFYHLTTPTHPCRVTSSENATVDLICQYREGFLTSARQGILPACASQKVVWQRADYHLATNISDTNKYGVWEAVPGWKMDQEKRISLLRIRDIQVEDTGLYQCRIQCRTIDGAVYVSHHMADICMQQGHPEYSICGTHSLDNKCSLSYKNGICDPECDNEENLYDGFDCASDIGVCRPSDAESCSSRFADGVCDIECDEVWCAWDGGDCIDRPLTFANDVIVLTLAKWYETSGKIVDVKSLGRSMSLLLRTIVRVMPSDWRGLYHRLKSASREASWHRPDRRGYDSTRKVYLKIDNTMCLRRCFSDAKYAAKFIDLALKNRWQPGIPISSIGDLPVNSQEEINPNIYSYTYAETTTKSVPPVWLLVVAVTGGLLIIVLIVIIIVIVLRIRKMSKDERRRQVLDMDRIHDKNITQGTDV</sequence>
<dbReference type="InterPro" id="IPR007110">
    <property type="entry name" value="Ig-like_dom"/>
</dbReference>
<evidence type="ECO:0000256" key="5">
    <source>
        <dbReference type="ARBA" id="ARBA00023157"/>
    </source>
</evidence>
<keyword evidence="6" id="KW-0325">Glycoprotein</keyword>
<evidence type="ECO:0000256" key="2">
    <source>
        <dbReference type="ARBA" id="ARBA00022737"/>
    </source>
</evidence>
<dbReference type="Gene3D" id="3.30.70.3310">
    <property type="match status" value="1"/>
</dbReference>
<evidence type="ECO:0000256" key="1">
    <source>
        <dbReference type="ARBA" id="ARBA00022692"/>
    </source>
</evidence>
<dbReference type="PROSITE" id="PS50258">
    <property type="entry name" value="LNR"/>
    <property type="match status" value="1"/>
</dbReference>
<evidence type="ECO:0000259" key="9">
    <source>
        <dbReference type="PROSITE" id="PS50258"/>
    </source>
</evidence>
<dbReference type="SUPFAM" id="SSF48726">
    <property type="entry name" value="Immunoglobulin"/>
    <property type="match status" value="1"/>
</dbReference>